<feature type="domain" description="Rhodanese" evidence="3">
    <location>
        <begin position="167"/>
        <end position="279"/>
    </location>
</feature>
<dbReference type="InterPro" id="IPR001763">
    <property type="entry name" value="Rhodanese-like_dom"/>
</dbReference>
<reference evidence="4" key="2">
    <citation type="journal article" date="2021" name="Data Brief">
        <title>Draft genome sequence data of the facultative, thermophilic, xylanolytic bacterium Paenibacillus sp. strain DA-C8.</title>
        <authorList>
            <person name="Chhe C."/>
            <person name="Uke A."/>
            <person name="Baramee S."/>
            <person name="Ungkulpasvich U."/>
            <person name="Tachaapaikoon C."/>
            <person name="Pason P."/>
            <person name="Waeonukul R."/>
            <person name="Ratanakhanokchai K."/>
            <person name="Kosugi A."/>
        </authorList>
    </citation>
    <scope>NUCLEOTIDE SEQUENCE</scope>
    <source>
        <strain evidence="4">DA-C8</strain>
    </source>
</reference>
<dbReference type="PROSITE" id="PS50206">
    <property type="entry name" value="RHODANESE_3"/>
    <property type="match status" value="2"/>
</dbReference>
<name>A0A916VFY2_9BACL</name>
<dbReference type="GO" id="GO:0004792">
    <property type="term" value="F:thiosulfate-cyanide sulfurtransferase activity"/>
    <property type="evidence" value="ECO:0007669"/>
    <property type="project" value="TreeGrafter"/>
</dbReference>
<evidence type="ECO:0000313" key="5">
    <source>
        <dbReference type="Proteomes" id="UP000654993"/>
    </source>
</evidence>
<dbReference type="InterPro" id="IPR045078">
    <property type="entry name" value="TST/MPST-like"/>
</dbReference>
<evidence type="ECO:0000256" key="1">
    <source>
        <dbReference type="ARBA" id="ARBA00022679"/>
    </source>
</evidence>
<dbReference type="CDD" id="cd01448">
    <property type="entry name" value="TST_Repeat_1"/>
    <property type="match status" value="1"/>
</dbReference>
<evidence type="ECO:0000256" key="2">
    <source>
        <dbReference type="ARBA" id="ARBA00022737"/>
    </source>
</evidence>
<gene>
    <name evidence="4" type="ORF">PRECH8_12220</name>
</gene>
<protein>
    <submittedName>
        <fullName evidence="4">Thiosulfate sulfurtransferase</fullName>
    </submittedName>
</protein>
<dbReference type="PANTHER" id="PTHR11364">
    <property type="entry name" value="THIOSULFATE SULFERTANSFERASE"/>
    <property type="match status" value="1"/>
</dbReference>
<dbReference type="Gene3D" id="3.40.250.10">
    <property type="entry name" value="Rhodanese-like domain"/>
    <property type="match status" value="2"/>
</dbReference>
<keyword evidence="1" id="KW-0808">Transferase</keyword>
<dbReference type="EMBL" id="BMAQ01000008">
    <property type="protein sequence ID" value="GFR37926.1"/>
    <property type="molecule type" value="Genomic_DNA"/>
</dbReference>
<dbReference type="Pfam" id="PF00581">
    <property type="entry name" value="Rhodanese"/>
    <property type="match status" value="2"/>
</dbReference>
<dbReference type="CDD" id="cd01449">
    <property type="entry name" value="TST_Repeat_2"/>
    <property type="match status" value="1"/>
</dbReference>
<dbReference type="Proteomes" id="UP000654993">
    <property type="component" value="Unassembled WGS sequence"/>
</dbReference>
<reference evidence="4" key="1">
    <citation type="submission" date="2020-08" db="EMBL/GenBank/DDBJ databases">
        <authorList>
            <person name="Uke A."/>
            <person name="Chhe C."/>
            <person name="Baramee S."/>
            <person name="Kosugi A."/>
        </authorList>
    </citation>
    <scope>NUCLEOTIDE SEQUENCE</scope>
    <source>
        <strain evidence="4">DA-C8</strain>
    </source>
</reference>
<dbReference type="PANTHER" id="PTHR11364:SF27">
    <property type="entry name" value="SULFURTRANSFERASE"/>
    <property type="match status" value="1"/>
</dbReference>
<comment type="caution">
    <text evidence="4">The sequence shown here is derived from an EMBL/GenBank/DDBJ whole genome shotgun (WGS) entry which is preliminary data.</text>
</comment>
<dbReference type="SUPFAM" id="SSF52821">
    <property type="entry name" value="Rhodanese/Cell cycle control phosphatase"/>
    <property type="match status" value="2"/>
</dbReference>
<organism evidence="4 5">
    <name type="scientific">Insulibacter thermoxylanivorax</name>
    <dbReference type="NCBI Taxonomy" id="2749268"/>
    <lineage>
        <taxon>Bacteria</taxon>
        <taxon>Bacillati</taxon>
        <taxon>Bacillota</taxon>
        <taxon>Bacilli</taxon>
        <taxon>Bacillales</taxon>
        <taxon>Paenibacillaceae</taxon>
        <taxon>Insulibacter</taxon>
    </lineage>
</organism>
<proteinExistence type="predicted"/>
<keyword evidence="5" id="KW-1185">Reference proteome</keyword>
<evidence type="ECO:0000313" key="4">
    <source>
        <dbReference type="EMBL" id="GFR37926.1"/>
    </source>
</evidence>
<feature type="domain" description="Rhodanese" evidence="3">
    <location>
        <begin position="17"/>
        <end position="136"/>
    </location>
</feature>
<evidence type="ECO:0000259" key="3">
    <source>
        <dbReference type="PROSITE" id="PS50206"/>
    </source>
</evidence>
<dbReference type="SMART" id="SM00450">
    <property type="entry name" value="RHOD"/>
    <property type="match status" value="2"/>
</dbReference>
<sequence>MHMEPIVHPRWLLARMYEPDLVIVDCRYDMSVPSAGRAAYDRDHIPGAVYADLERDLSGPLAAHGGRQPLPDPQTFADTISRLGIDHETRVVAYDDQGGALAARFWWLMRYHGHTQTYILDGGYSYWRSLGYPVSDAHPPVIVPKRFEVRIREEMLADRQEVYERLYASNTVLLDSREAKRFLGVEEPMDHTAGHIPGAVHAYWRESLDDAGLWKSPEEQRERFAAAGIDPDQEIIVYCGSGVTACANVLALERAGFRKVRLYAGSWSDWISYKDRPIAKGE</sequence>
<keyword evidence="2" id="KW-0677">Repeat</keyword>
<dbReference type="AlphaFoldDB" id="A0A916VFY2"/>
<dbReference type="InterPro" id="IPR036873">
    <property type="entry name" value="Rhodanese-like_dom_sf"/>
</dbReference>
<accession>A0A916VFY2</accession>